<dbReference type="GeneID" id="93757759"/>
<name>A0A2X0U5I1_9ACTO</name>
<protein>
    <submittedName>
        <fullName evidence="1">Uncharacterized protein</fullName>
    </submittedName>
</protein>
<sequence>MRCWRSLVDHGSRAPVTRDEGYVALQAWLVGQLNPRTPHAADVFAQDRECLYDAFLSVLIGTGLGFIDYDDIRFHHGLYAFDFFVGDVHAPPRRGGADGPGESRAAGQLSPAVATPAMCHAIVDTWLGDVGRHIHFVASVIASVATLELVADVSVDECVFECDLPPGYARSTANMPFEDGSLPIGSLDLSLVAPDPLIHLEARPRYKGQALSPSGFTEALASAVQMGLAVESSSAFAFGAAATLRAPHGGPEMLGWAADAVARALSACGHTGGVQIRTRFAHAPA</sequence>
<organism evidence="1 2">
    <name type="scientific">Schaalia odontolytica</name>
    <dbReference type="NCBI Taxonomy" id="1660"/>
    <lineage>
        <taxon>Bacteria</taxon>
        <taxon>Bacillati</taxon>
        <taxon>Actinomycetota</taxon>
        <taxon>Actinomycetes</taxon>
        <taxon>Actinomycetales</taxon>
        <taxon>Actinomycetaceae</taxon>
        <taxon>Schaalia</taxon>
    </lineage>
</organism>
<dbReference type="RefSeq" id="WP_373462906.1">
    <property type="nucleotide sequence ID" value="NZ_CBDERX010000079.1"/>
</dbReference>
<accession>A0A2X0U5I1</accession>
<evidence type="ECO:0000313" key="1">
    <source>
        <dbReference type="EMBL" id="SPT56376.1"/>
    </source>
</evidence>
<dbReference type="AlphaFoldDB" id="A0A2X0U5I1"/>
<dbReference type="EMBL" id="UAPR01000011">
    <property type="protein sequence ID" value="SPT56376.1"/>
    <property type="molecule type" value="Genomic_DNA"/>
</dbReference>
<reference evidence="1 2" key="1">
    <citation type="submission" date="2018-06" db="EMBL/GenBank/DDBJ databases">
        <authorList>
            <consortium name="Pathogen Informatics"/>
            <person name="Doyle S."/>
        </authorList>
    </citation>
    <scope>NUCLEOTIDE SEQUENCE [LARGE SCALE GENOMIC DNA]</scope>
    <source>
        <strain evidence="1 2">NCTC9935</strain>
    </source>
</reference>
<proteinExistence type="predicted"/>
<keyword evidence="2" id="KW-1185">Reference proteome</keyword>
<dbReference type="Proteomes" id="UP000250192">
    <property type="component" value="Unassembled WGS sequence"/>
</dbReference>
<evidence type="ECO:0000313" key="2">
    <source>
        <dbReference type="Proteomes" id="UP000250192"/>
    </source>
</evidence>
<gene>
    <name evidence="1" type="ORF">NCTC9935_01907</name>
</gene>